<keyword evidence="1" id="KW-1133">Transmembrane helix</keyword>
<feature type="transmembrane region" description="Helical" evidence="1">
    <location>
        <begin position="230"/>
        <end position="246"/>
    </location>
</feature>
<keyword evidence="1" id="KW-0472">Membrane</keyword>
<gene>
    <name evidence="2" type="ORF">FH5T_21690</name>
</gene>
<feature type="transmembrane region" description="Helical" evidence="1">
    <location>
        <begin position="367"/>
        <end position="395"/>
    </location>
</feature>
<evidence type="ECO:0000313" key="3">
    <source>
        <dbReference type="Proteomes" id="UP000023772"/>
    </source>
</evidence>
<feature type="transmembrane region" description="Helical" evidence="1">
    <location>
        <begin position="171"/>
        <end position="195"/>
    </location>
</feature>
<feature type="transmembrane region" description="Helical" evidence="1">
    <location>
        <begin position="36"/>
        <end position="54"/>
    </location>
</feature>
<feature type="transmembrane region" description="Helical" evidence="1">
    <location>
        <begin position="253"/>
        <end position="272"/>
    </location>
</feature>
<protein>
    <recommendedName>
        <fullName evidence="4">O-antigen ligase like membrane protein</fullName>
    </recommendedName>
</protein>
<reference evidence="2 3" key="1">
    <citation type="submission" date="2014-03" db="EMBL/GenBank/DDBJ databases">
        <title>Complete genome sequence of a deeply braunched marine Bacteroidia bacterium Draconibacterium orientale type strain FH5T.</title>
        <authorList>
            <person name="Li X."/>
            <person name="Wang X."/>
            <person name="Xie Z."/>
            <person name="Du Z."/>
            <person name="Chen G."/>
        </authorList>
    </citation>
    <scope>NUCLEOTIDE SEQUENCE [LARGE SCALE GENOMIC DNA]</scope>
    <source>
        <strain evidence="2 3">FH5</strain>
    </source>
</reference>
<feature type="transmembrane region" description="Helical" evidence="1">
    <location>
        <begin position="207"/>
        <end position="224"/>
    </location>
</feature>
<keyword evidence="3" id="KW-1185">Reference proteome</keyword>
<dbReference type="Proteomes" id="UP000023772">
    <property type="component" value="Chromosome"/>
</dbReference>
<accession>A0ABM5QFR9</accession>
<feature type="transmembrane region" description="Helical" evidence="1">
    <location>
        <begin position="128"/>
        <end position="151"/>
    </location>
</feature>
<dbReference type="EMBL" id="CP007451">
    <property type="protein sequence ID" value="AHW62432.1"/>
    <property type="molecule type" value="Genomic_DNA"/>
</dbReference>
<organism evidence="2 3">
    <name type="scientific">Draconibacterium orientale</name>
    <dbReference type="NCBI Taxonomy" id="1168034"/>
    <lineage>
        <taxon>Bacteria</taxon>
        <taxon>Pseudomonadati</taxon>
        <taxon>Bacteroidota</taxon>
        <taxon>Bacteroidia</taxon>
        <taxon>Marinilabiliales</taxon>
        <taxon>Prolixibacteraceae</taxon>
        <taxon>Draconibacterium</taxon>
    </lineage>
</organism>
<sequence>MTNSIKYLYGKNYKTLLYVGLALLFLDVIIDPSNKIFHSKYVLFLGVFVLWFPLHYKKTVYLSKQILFAVAFIGFFMPFYALSVGLIKNFAGNSTMAELVYLNSFFFFFLLVIIVTENIQLRPVLNVSAILLVAMTAFSYFLPLINPGLFAKLYAFFVMEKEVAVYALRNYGGFTLLMVFYKTSPILVFPLAYYLHRLLILKIKKNRGAQIVFILALCTTLFLSGTRANILSMTFILLFYLLFYAYKNSKPLALLVAFIYLAGFFYGANLLAEVFLNRSEISNQVKLGHLFSYIEHFSNHIGILLFGQGIGSTMYTSGINSVVSVTELTYFELIRVWGIPVSIVFGLILLIPIFYEIKSGSISHLFIAYLAYLFIAGTNPLLLSSTGMLVLVYVFSQTYSTTFPNDAENEA</sequence>
<dbReference type="RefSeq" id="WP_038563154.1">
    <property type="nucleotide sequence ID" value="NZ_FOHT01000028.1"/>
</dbReference>
<name>A0ABM5QFR9_9BACT</name>
<evidence type="ECO:0008006" key="4">
    <source>
        <dbReference type="Google" id="ProtNLM"/>
    </source>
</evidence>
<feature type="transmembrane region" description="Helical" evidence="1">
    <location>
        <begin position="334"/>
        <end position="355"/>
    </location>
</feature>
<evidence type="ECO:0000256" key="1">
    <source>
        <dbReference type="SAM" id="Phobius"/>
    </source>
</evidence>
<feature type="transmembrane region" description="Helical" evidence="1">
    <location>
        <begin position="66"/>
        <end position="87"/>
    </location>
</feature>
<feature type="transmembrane region" description="Helical" evidence="1">
    <location>
        <begin position="99"/>
        <end position="116"/>
    </location>
</feature>
<keyword evidence="1" id="KW-0812">Transmembrane</keyword>
<proteinExistence type="predicted"/>
<feature type="transmembrane region" description="Helical" evidence="1">
    <location>
        <begin position="12"/>
        <end position="30"/>
    </location>
</feature>
<evidence type="ECO:0000313" key="2">
    <source>
        <dbReference type="EMBL" id="AHW62432.1"/>
    </source>
</evidence>